<reference evidence="2" key="1">
    <citation type="journal article" date="2022" name="Int. J. Mol. Sci.">
        <title>Draft Genome of Tanacetum Coccineum: Genomic Comparison of Closely Related Tanacetum-Family Plants.</title>
        <authorList>
            <person name="Yamashiro T."/>
            <person name="Shiraishi A."/>
            <person name="Nakayama K."/>
            <person name="Satake H."/>
        </authorList>
    </citation>
    <scope>NUCLEOTIDE SEQUENCE</scope>
</reference>
<feature type="compositionally biased region" description="Basic and acidic residues" evidence="1">
    <location>
        <begin position="1"/>
        <end position="23"/>
    </location>
</feature>
<evidence type="ECO:0000313" key="2">
    <source>
        <dbReference type="EMBL" id="GJU05768.1"/>
    </source>
</evidence>
<sequence>MDLMDQKLRTSAERHLKQRRADDSSETNMVTNRTLQKQTCRQRVTTWGTAKGRPYRGIPAQVQNKNTVTQIVANTQKGQQWANSQGKMVVLNVGAPGPLQEIGVVVSTSLSGMDLLRSVSCDSVDENSCVPRILPGLPPARPSGVSNRLIPGADPVARAPFDLGPIRNEGNIRTNFKGFLTRAS</sequence>
<keyword evidence="3" id="KW-1185">Reference proteome</keyword>
<accession>A0ABQ5IZV6</accession>
<dbReference type="EMBL" id="BQNB010021375">
    <property type="protein sequence ID" value="GJU05768.1"/>
    <property type="molecule type" value="Genomic_DNA"/>
</dbReference>
<comment type="caution">
    <text evidence="2">The sequence shown here is derived from an EMBL/GenBank/DDBJ whole genome shotgun (WGS) entry which is preliminary data.</text>
</comment>
<evidence type="ECO:0000256" key="1">
    <source>
        <dbReference type="SAM" id="MobiDB-lite"/>
    </source>
</evidence>
<dbReference type="Proteomes" id="UP001151760">
    <property type="component" value="Unassembled WGS sequence"/>
</dbReference>
<proteinExistence type="predicted"/>
<reference evidence="2" key="2">
    <citation type="submission" date="2022-01" db="EMBL/GenBank/DDBJ databases">
        <authorList>
            <person name="Yamashiro T."/>
            <person name="Shiraishi A."/>
            <person name="Satake H."/>
            <person name="Nakayama K."/>
        </authorList>
    </citation>
    <scope>NUCLEOTIDE SEQUENCE</scope>
</reference>
<name>A0ABQ5IZV6_9ASTR</name>
<evidence type="ECO:0000313" key="3">
    <source>
        <dbReference type="Proteomes" id="UP001151760"/>
    </source>
</evidence>
<feature type="region of interest" description="Disordered" evidence="1">
    <location>
        <begin position="1"/>
        <end position="27"/>
    </location>
</feature>
<gene>
    <name evidence="2" type="ORF">Tco_1122198</name>
</gene>
<organism evidence="2 3">
    <name type="scientific">Tanacetum coccineum</name>
    <dbReference type="NCBI Taxonomy" id="301880"/>
    <lineage>
        <taxon>Eukaryota</taxon>
        <taxon>Viridiplantae</taxon>
        <taxon>Streptophyta</taxon>
        <taxon>Embryophyta</taxon>
        <taxon>Tracheophyta</taxon>
        <taxon>Spermatophyta</taxon>
        <taxon>Magnoliopsida</taxon>
        <taxon>eudicotyledons</taxon>
        <taxon>Gunneridae</taxon>
        <taxon>Pentapetalae</taxon>
        <taxon>asterids</taxon>
        <taxon>campanulids</taxon>
        <taxon>Asterales</taxon>
        <taxon>Asteraceae</taxon>
        <taxon>Asteroideae</taxon>
        <taxon>Anthemideae</taxon>
        <taxon>Anthemidinae</taxon>
        <taxon>Tanacetum</taxon>
    </lineage>
</organism>
<protein>
    <submittedName>
        <fullName evidence="2">Uncharacterized protein</fullName>
    </submittedName>
</protein>